<dbReference type="EMBL" id="JBHSPA010000093">
    <property type="protein sequence ID" value="MFC5833399.1"/>
    <property type="molecule type" value="Genomic_DNA"/>
</dbReference>
<sequence>MDDIEMLRAARPQPDAPSHAAYTAARAALLERAAGGPSPTTVRVSPLRRYGLRVGVAAGLAAALAAGVTIVQVGLAGSPGSDGITGLVAAPPANAQQLLKAAAQVAAAEPDLRPGPGQYLHIENRVMSYQAVGSSGAYHTGTEERWVPTDGAKQWLVREQKGKTEPVPGVPMPSQRPVPGGTTSVADSLYESSCATGSKAAITEVRMNDWPADVAFLRKQVRAEAAKYTAIPEKLREWNAVGTLLGSAVFRPGLAAALYQIAAEVPGITLIPDTVDAAGRAGIAVALENDGTRSELIFDKQTYRYLGERYVATEDKTSTMSAAPLSKEDFDDLKRQMVAKGMDPAEATKELEALRKKRTVTTFTPRGVVISSSAVVKVDLADALPPLSTKVSRMTIPC</sequence>
<dbReference type="Proteomes" id="UP001596058">
    <property type="component" value="Unassembled WGS sequence"/>
</dbReference>
<name>A0ABW1D7U1_9ACTN</name>
<evidence type="ECO:0000313" key="4">
    <source>
        <dbReference type="Proteomes" id="UP001596058"/>
    </source>
</evidence>
<keyword evidence="4" id="KW-1185">Reference proteome</keyword>
<evidence type="ECO:0000256" key="1">
    <source>
        <dbReference type="SAM" id="MobiDB-lite"/>
    </source>
</evidence>
<gene>
    <name evidence="3" type="ORF">ACFPZ3_56935</name>
</gene>
<evidence type="ECO:0000256" key="2">
    <source>
        <dbReference type="SAM" id="Phobius"/>
    </source>
</evidence>
<keyword evidence="2" id="KW-0472">Membrane</keyword>
<feature type="transmembrane region" description="Helical" evidence="2">
    <location>
        <begin position="50"/>
        <end position="75"/>
    </location>
</feature>
<accession>A0ABW1D7U1</accession>
<proteinExistence type="predicted"/>
<reference evidence="4" key="1">
    <citation type="journal article" date="2019" name="Int. J. Syst. Evol. Microbiol.">
        <title>The Global Catalogue of Microorganisms (GCM) 10K type strain sequencing project: providing services to taxonomists for standard genome sequencing and annotation.</title>
        <authorList>
            <consortium name="The Broad Institute Genomics Platform"/>
            <consortium name="The Broad Institute Genome Sequencing Center for Infectious Disease"/>
            <person name="Wu L."/>
            <person name="Ma J."/>
        </authorList>
    </citation>
    <scope>NUCLEOTIDE SEQUENCE [LARGE SCALE GENOMIC DNA]</scope>
    <source>
        <strain evidence="4">CCUG 53903</strain>
    </source>
</reference>
<feature type="region of interest" description="Disordered" evidence="1">
    <location>
        <begin position="162"/>
        <end position="182"/>
    </location>
</feature>
<protein>
    <submittedName>
        <fullName evidence="3">CU044_5270 family protein</fullName>
    </submittedName>
</protein>
<evidence type="ECO:0000313" key="3">
    <source>
        <dbReference type="EMBL" id="MFC5833399.1"/>
    </source>
</evidence>
<comment type="caution">
    <text evidence="3">The sequence shown here is derived from an EMBL/GenBank/DDBJ whole genome shotgun (WGS) entry which is preliminary data.</text>
</comment>
<organism evidence="3 4">
    <name type="scientific">Nonomuraea insulae</name>
    <dbReference type="NCBI Taxonomy" id="1616787"/>
    <lineage>
        <taxon>Bacteria</taxon>
        <taxon>Bacillati</taxon>
        <taxon>Actinomycetota</taxon>
        <taxon>Actinomycetes</taxon>
        <taxon>Streptosporangiales</taxon>
        <taxon>Streptosporangiaceae</taxon>
        <taxon>Nonomuraea</taxon>
    </lineage>
</organism>
<dbReference type="InterPro" id="IPR047789">
    <property type="entry name" value="CU044_5270-like"/>
</dbReference>
<keyword evidence="2" id="KW-0812">Transmembrane</keyword>
<dbReference type="RefSeq" id="WP_379522826.1">
    <property type="nucleotide sequence ID" value="NZ_JBHSPA010000093.1"/>
</dbReference>
<keyword evidence="2" id="KW-1133">Transmembrane helix</keyword>
<dbReference type="NCBIfam" id="NF038083">
    <property type="entry name" value="CU044_5270_fam"/>
    <property type="match status" value="1"/>
</dbReference>